<proteinExistence type="predicted"/>
<comment type="caution">
    <text evidence="6">The sequence shown here is derived from an EMBL/GenBank/DDBJ whole genome shotgun (WGS) entry which is preliminary data.</text>
</comment>
<dbReference type="Proteomes" id="UP000429229">
    <property type="component" value="Unassembled WGS sequence"/>
</dbReference>
<evidence type="ECO:0000256" key="3">
    <source>
        <dbReference type="ARBA" id="ARBA00022989"/>
    </source>
</evidence>
<dbReference type="GO" id="GO:0016020">
    <property type="term" value="C:membrane"/>
    <property type="evidence" value="ECO:0007669"/>
    <property type="project" value="UniProtKB-SubCell"/>
</dbReference>
<gene>
    <name evidence="6" type="ORF">GRI68_03710</name>
</gene>
<evidence type="ECO:0000256" key="2">
    <source>
        <dbReference type="ARBA" id="ARBA00022692"/>
    </source>
</evidence>
<dbReference type="InterPro" id="IPR001129">
    <property type="entry name" value="Membr-assoc_MAPEG"/>
</dbReference>
<feature type="transmembrane region" description="Helical" evidence="5">
    <location>
        <begin position="72"/>
        <end position="98"/>
    </location>
</feature>
<dbReference type="OrthoDB" id="5516290at2"/>
<evidence type="ECO:0000313" key="6">
    <source>
        <dbReference type="EMBL" id="MXP09281.1"/>
    </source>
</evidence>
<evidence type="ECO:0000256" key="4">
    <source>
        <dbReference type="ARBA" id="ARBA00023136"/>
    </source>
</evidence>
<feature type="transmembrane region" description="Helical" evidence="5">
    <location>
        <begin position="6"/>
        <end position="26"/>
    </location>
</feature>
<accession>A0A6I4U4C5</accession>
<dbReference type="EMBL" id="WTYR01000001">
    <property type="protein sequence ID" value="MXP09281.1"/>
    <property type="molecule type" value="Genomic_DNA"/>
</dbReference>
<keyword evidence="3 5" id="KW-1133">Transmembrane helix</keyword>
<comment type="subcellular location">
    <subcellularLocation>
        <location evidence="1">Membrane</location>
    </subcellularLocation>
</comment>
<dbReference type="Gene3D" id="1.20.120.550">
    <property type="entry name" value="Membrane associated eicosanoid/glutathione metabolism-like domain"/>
    <property type="match status" value="1"/>
</dbReference>
<dbReference type="AlphaFoldDB" id="A0A6I4U4C5"/>
<reference evidence="6 7" key="1">
    <citation type="submission" date="2019-12" db="EMBL/GenBank/DDBJ databases">
        <title>Genomic-based taxomic classification of the family Erythrobacteraceae.</title>
        <authorList>
            <person name="Xu L."/>
        </authorList>
    </citation>
    <scope>NUCLEOTIDE SEQUENCE [LARGE SCALE GENOMIC DNA]</scope>
    <source>
        <strain evidence="6 7">LMG 29519</strain>
    </source>
</reference>
<evidence type="ECO:0000313" key="7">
    <source>
        <dbReference type="Proteomes" id="UP000429229"/>
    </source>
</evidence>
<feature type="transmembrane region" description="Helical" evidence="5">
    <location>
        <begin position="118"/>
        <end position="140"/>
    </location>
</feature>
<dbReference type="RefSeq" id="WP_160615990.1">
    <property type="nucleotide sequence ID" value="NZ_WTYR01000001.1"/>
</dbReference>
<organism evidence="6 7">
    <name type="scientific">Alteriqipengyuania halimionae</name>
    <dbReference type="NCBI Taxonomy" id="1926630"/>
    <lineage>
        <taxon>Bacteria</taxon>
        <taxon>Pseudomonadati</taxon>
        <taxon>Pseudomonadota</taxon>
        <taxon>Alphaproteobacteria</taxon>
        <taxon>Sphingomonadales</taxon>
        <taxon>Erythrobacteraceae</taxon>
        <taxon>Alteriqipengyuania</taxon>
    </lineage>
</organism>
<name>A0A6I4U4C5_9SPHN</name>
<dbReference type="Pfam" id="PF01124">
    <property type="entry name" value="MAPEG"/>
    <property type="match status" value="1"/>
</dbReference>
<keyword evidence="4 5" id="KW-0472">Membrane</keyword>
<protein>
    <submittedName>
        <fullName evidence="6">MAPEG family protein</fullName>
    </submittedName>
</protein>
<sequence>MIGMGILQPVVALAAWTMVMWFWMYLARIPAMNAAGIEPDDARDTAEMGRQLPPEAQWKTHNYNHLHEAPTVFYAVAIVLAIIGAGDGMAMWLGWAYVGLRVLHSLVQATINRVMVRFALYSLSMVVLLALVFIGGIAVFDIPLGPRPF</sequence>
<keyword evidence="7" id="KW-1185">Reference proteome</keyword>
<keyword evidence="2 5" id="KW-0812">Transmembrane</keyword>
<dbReference type="InterPro" id="IPR023352">
    <property type="entry name" value="MAPEG-like_dom_sf"/>
</dbReference>
<evidence type="ECO:0000256" key="1">
    <source>
        <dbReference type="ARBA" id="ARBA00004370"/>
    </source>
</evidence>
<dbReference type="SUPFAM" id="SSF161084">
    <property type="entry name" value="MAPEG domain-like"/>
    <property type="match status" value="1"/>
</dbReference>
<evidence type="ECO:0000256" key="5">
    <source>
        <dbReference type="SAM" id="Phobius"/>
    </source>
</evidence>